<evidence type="ECO:0000256" key="1">
    <source>
        <dbReference type="SAM" id="MobiDB-lite"/>
    </source>
</evidence>
<feature type="region of interest" description="Disordered" evidence="1">
    <location>
        <begin position="189"/>
        <end position="214"/>
    </location>
</feature>
<sequence length="230" mass="24678">MAEVLLYHHIQGLTDGVRAFAEDLRQAGHTVHTPDLFDGRTFATIQEGFGFARDAGFEAIRERGIAAADQLAPGLVYAGFSFGVTIAQRLAQTRPGARGALLMHSCMPVTEYGDTWPQGLPVQIHGKEGDEFFDEDLPAARELADSTPVAELFVYPGDQHLFADSSLDAYDPQAAALLMERVQAFLASTKEGSGEHSTGSLGHEAADRSMGDRSAGSLKVAGRADWCAVR</sequence>
<dbReference type="InterPro" id="IPR051049">
    <property type="entry name" value="Dienelactone_hydrolase-like"/>
</dbReference>
<name>A0A841FKS9_9ACTN</name>
<evidence type="ECO:0000313" key="3">
    <source>
        <dbReference type="EMBL" id="MBB6033787.1"/>
    </source>
</evidence>
<dbReference type="RefSeq" id="WP_184786649.1">
    <property type="nucleotide sequence ID" value="NZ_BONT01000013.1"/>
</dbReference>
<accession>A0A841FKS9</accession>
<dbReference type="InterPro" id="IPR029058">
    <property type="entry name" value="AB_hydrolase_fold"/>
</dbReference>
<dbReference type="SUPFAM" id="SSF53474">
    <property type="entry name" value="alpha/beta-Hydrolases"/>
    <property type="match status" value="1"/>
</dbReference>
<protein>
    <submittedName>
        <fullName evidence="3">Dienelactone hydrolase</fullName>
    </submittedName>
</protein>
<dbReference type="PANTHER" id="PTHR46623:SF6">
    <property type="entry name" value="ALPHA_BETA-HYDROLASES SUPERFAMILY PROTEIN"/>
    <property type="match status" value="1"/>
</dbReference>
<comment type="caution">
    <text evidence="3">The sequence shown here is derived from an EMBL/GenBank/DDBJ whole genome shotgun (WGS) entry which is preliminary data.</text>
</comment>
<dbReference type="PANTHER" id="PTHR46623">
    <property type="entry name" value="CARBOXYMETHYLENEBUTENOLIDASE-RELATED"/>
    <property type="match status" value="1"/>
</dbReference>
<dbReference type="Pfam" id="PF01738">
    <property type="entry name" value="DLH"/>
    <property type="match status" value="1"/>
</dbReference>
<keyword evidence="3" id="KW-0378">Hydrolase</keyword>
<reference evidence="3 4" key="1">
    <citation type="submission" date="2020-08" db="EMBL/GenBank/DDBJ databases">
        <title>Genomic Encyclopedia of Type Strains, Phase IV (KMG-IV): sequencing the most valuable type-strain genomes for metagenomic binning, comparative biology and taxonomic classification.</title>
        <authorList>
            <person name="Goeker M."/>
        </authorList>
    </citation>
    <scope>NUCLEOTIDE SEQUENCE [LARGE SCALE GENOMIC DNA]</scope>
    <source>
        <strain evidence="3 4">YIM 65646</strain>
    </source>
</reference>
<organism evidence="3 4">
    <name type="scientific">Phytomonospora endophytica</name>
    <dbReference type="NCBI Taxonomy" id="714109"/>
    <lineage>
        <taxon>Bacteria</taxon>
        <taxon>Bacillati</taxon>
        <taxon>Actinomycetota</taxon>
        <taxon>Actinomycetes</taxon>
        <taxon>Micromonosporales</taxon>
        <taxon>Micromonosporaceae</taxon>
        <taxon>Phytomonospora</taxon>
    </lineage>
</organism>
<dbReference type="Proteomes" id="UP000548476">
    <property type="component" value="Unassembled WGS sequence"/>
</dbReference>
<dbReference type="InterPro" id="IPR002925">
    <property type="entry name" value="Dienelactn_hydro"/>
</dbReference>
<proteinExistence type="predicted"/>
<gene>
    <name evidence="3" type="ORF">HNR73_001637</name>
</gene>
<dbReference type="EMBL" id="JACHGT010000003">
    <property type="protein sequence ID" value="MBB6033787.1"/>
    <property type="molecule type" value="Genomic_DNA"/>
</dbReference>
<dbReference type="GO" id="GO:0016787">
    <property type="term" value="F:hydrolase activity"/>
    <property type="evidence" value="ECO:0007669"/>
    <property type="project" value="UniProtKB-KW"/>
</dbReference>
<evidence type="ECO:0000259" key="2">
    <source>
        <dbReference type="Pfam" id="PF01738"/>
    </source>
</evidence>
<feature type="domain" description="Dienelactone hydrolase" evidence="2">
    <location>
        <begin position="4"/>
        <end position="187"/>
    </location>
</feature>
<keyword evidence="4" id="KW-1185">Reference proteome</keyword>
<evidence type="ECO:0000313" key="4">
    <source>
        <dbReference type="Proteomes" id="UP000548476"/>
    </source>
</evidence>
<dbReference type="AlphaFoldDB" id="A0A841FKS9"/>
<dbReference type="Gene3D" id="3.40.50.1820">
    <property type="entry name" value="alpha/beta hydrolase"/>
    <property type="match status" value="1"/>
</dbReference>